<gene>
    <name evidence="1" type="ORF">KM029_13775</name>
</gene>
<organism evidence="1 2">
    <name type="scientific">Flammeovirga kamogawensis</name>
    <dbReference type="NCBI Taxonomy" id="373891"/>
    <lineage>
        <taxon>Bacteria</taxon>
        <taxon>Pseudomonadati</taxon>
        <taxon>Bacteroidota</taxon>
        <taxon>Cytophagia</taxon>
        <taxon>Cytophagales</taxon>
        <taxon>Flammeovirgaceae</taxon>
        <taxon>Flammeovirga</taxon>
    </lineage>
</organism>
<proteinExistence type="predicted"/>
<dbReference type="PROSITE" id="PS51257">
    <property type="entry name" value="PROKAR_LIPOPROTEIN"/>
    <property type="match status" value="1"/>
</dbReference>
<accession>A0ABX8GTY6</accession>
<protein>
    <submittedName>
        <fullName evidence="1">Uncharacterized protein</fullName>
    </submittedName>
</protein>
<dbReference type="EMBL" id="CP076128">
    <property type="protein sequence ID" value="QWG06395.1"/>
    <property type="molecule type" value="Genomic_DNA"/>
</dbReference>
<evidence type="ECO:0000313" key="2">
    <source>
        <dbReference type="Proteomes" id="UP000682802"/>
    </source>
</evidence>
<sequence length="683" mass="74261">MKKNILKALTILSIILPVFISCSDREEAILANSGRTRSGIPINYSNYVAIGDGVTAGLQDNVWYKESQDNSVAAIFSQKLQDVNLGTLISNPSVTSQGTGVPDENGNVIRYSKGSWVVGEARILTEEVPSIVGTKADGSDYTNISVINAKMGDLTKQNYSADNPYFSYFSSSDTASMLGEAKKATPTFTTISIGKFDLFDYALNKGTNDALVLPSSSTLETQVDLVASAFSTQQGGAVIGIDVINDLPYFNHVRNSINLEESTANAINDGIDSLVYGLITHVFDSIQVVTRPKAQDSIAINFLEPIMVDGWSGKLGVACINACCGYDVPNRPVLPPSKPTYASCTTITTCTPIVDSVAYNIVFNGPYYSLPYEVSGVKTGTLAGRVAAISPDGRSDRNDYIFAEVDKQWVYSFENDSTTAMDSIMATDPLQVMVIEKTFTESIASLLLHFGEREALVNIIANQLFNVVLRNVEGELTPESLDAAIDNSLGEIGITVIDVLRSRNFFPEFVAGDNPLFVIDPSSPTRMRVLETGDKIMLPYADVYVDLRTFIKSIVSNGGLPGDFDPSNLLNLFPTIDQVYFYTTQQEVAEANRAYNIALSNAASSNRWAFINVESISAKLVTGYKQDGDTYTNEYRSGKFYSMDGHSYTSAANAIIVNEMIETLNTLYSSTIPKVTVKDYPAN</sequence>
<reference evidence="1 2" key="1">
    <citation type="submission" date="2021-05" db="EMBL/GenBank/DDBJ databases">
        <title>Comparative genomic studies on the polysaccharide-degrading batcterial strains of the Flammeovirga genus.</title>
        <authorList>
            <person name="Zewei F."/>
            <person name="Zheng Z."/>
            <person name="Yu L."/>
            <person name="Ruyue G."/>
            <person name="Yanhong M."/>
            <person name="Yuanyuan C."/>
            <person name="Jingyan G."/>
            <person name="Wenjun H."/>
        </authorList>
    </citation>
    <scope>NUCLEOTIDE SEQUENCE [LARGE SCALE GENOMIC DNA]</scope>
    <source>
        <strain evidence="1 2">YS10</strain>
    </source>
</reference>
<dbReference type="RefSeq" id="WP_144073814.1">
    <property type="nucleotide sequence ID" value="NZ_CP076128.1"/>
</dbReference>
<evidence type="ECO:0000313" key="1">
    <source>
        <dbReference type="EMBL" id="QWG06395.1"/>
    </source>
</evidence>
<dbReference type="Proteomes" id="UP000682802">
    <property type="component" value="Chromosome 1"/>
</dbReference>
<name>A0ABX8GTY6_9BACT</name>
<keyword evidence="2" id="KW-1185">Reference proteome</keyword>